<dbReference type="Proteomes" id="UP000011518">
    <property type="component" value="Unassembled WGS sequence"/>
</dbReference>
<dbReference type="STRING" id="246437.L9KMR6"/>
<dbReference type="InterPro" id="IPR000340">
    <property type="entry name" value="Dual-sp_phosphatase_cat-dom"/>
</dbReference>
<dbReference type="InterPro" id="IPR016130">
    <property type="entry name" value="Tyr_Pase_AS"/>
</dbReference>
<dbReference type="GO" id="GO:0004651">
    <property type="term" value="F:polynucleotide 5'-phosphatase activity"/>
    <property type="evidence" value="ECO:0007669"/>
    <property type="project" value="TreeGrafter"/>
</dbReference>
<dbReference type="eggNOG" id="KOG2386">
    <property type="taxonomic scope" value="Eukaryota"/>
</dbReference>
<name>L9KMR6_TUPCH</name>
<organism evidence="17 18">
    <name type="scientific">Tupaia chinensis</name>
    <name type="common">Chinese tree shrew</name>
    <name type="synonym">Tupaia belangeri chinensis</name>
    <dbReference type="NCBI Taxonomy" id="246437"/>
    <lineage>
        <taxon>Eukaryota</taxon>
        <taxon>Metazoa</taxon>
        <taxon>Chordata</taxon>
        <taxon>Craniata</taxon>
        <taxon>Vertebrata</taxon>
        <taxon>Euteleostomi</taxon>
        <taxon>Mammalia</taxon>
        <taxon>Eutheria</taxon>
        <taxon>Euarchontoglires</taxon>
        <taxon>Scandentia</taxon>
        <taxon>Tupaiidae</taxon>
        <taxon>Tupaia</taxon>
    </lineage>
</organism>
<keyword evidence="6" id="KW-0904">Protein phosphatase</keyword>
<dbReference type="PANTHER" id="PTHR10367:SF18">
    <property type="entry name" value="RNA_RNP COMPLEX-1-INTERACTING PHOSPHATASE"/>
    <property type="match status" value="1"/>
</dbReference>
<evidence type="ECO:0000256" key="1">
    <source>
        <dbReference type="ARBA" id="ARBA00004123"/>
    </source>
</evidence>
<evidence type="ECO:0000256" key="10">
    <source>
        <dbReference type="ARBA" id="ARBA00068666"/>
    </source>
</evidence>
<proteinExistence type="inferred from homology"/>
<dbReference type="GO" id="GO:0003723">
    <property type="term" value="F:RNA binding"/>
    <property type="evidence" value="ECO:0007669"/>
    <property type="project" value="UniProtKB-KW"/>
</dbReference>
<evidence type="ECO:0000256" key="4">
    <source>
        <dbReference type="ARBA" id="ARBA00022801"/>
    </source>
</evidence>
<dbReference type="InterPro" id="IPR013926">
    <property type="entry name" value="CGI121/TPRKB"/>
</dbReference>
<keyword evidence="18" id="KW-1185">Reference proteome</keyword>
<evidence type="ECO:0000256" key="12">
    <source>
        <dbReference type="ARBA" id="ARBA00080235"/>
    </source>
</evidence>
<protein>
    <recommendedName>
        <fullName evidence="10">RNA/RNP complex-1-interacting phosphatase</fullName>
    </recommendedName>
    <alternativeName>
        <fullName evidence="11">Dual specificity protein phosphatase 11</fullName>
    </alternativeName>
    <alternativeName>
        <fullName evidence="12">Phosphatase that interacts with RNA/RNP complex 1</fullName>
    </alternativeName>
</protein>
<feature type="non-terminal residue" evidence="17">
    <location>
        <position position="1"/>
    </location>
</feature>
<dbReference type="InterPro" id="IPR036504">
    <property type="entry name" value="CGI121/TPRKB_sf"/>
</dbReference>
<dbReference type="Pfam" id="PF00782">
    <property type="entry name" value="DSPc"/>
    <property type="match status" value="1"/>
</dbReference>
<dbReference type="FunFam" id="3.90.190.10:FF:000064">
    <property type="entry name" value="RNA/RNP complex-1-interacting phosphatase homolog"/>
    <property type="match status" value="1"/>
</dbReference>
<dbReference type="InParanoid" id="L9KMR6"/>
<dbReference type="SUPFAM" id="SSF52799">
    <property type="entry name" value="(Phosphotyrosine protein) phosphatases II"/>
    <property type="match status" value="1"/>
</dbReference>
<reference evidence="18" key="2">
    <citation type="journal article" date="2013" name="Nat. Commun.">
        <title>Genome of the Chinese tree shrew.</title>
        <authorList>
            <person name="Fan Y."/>
            <person name="Huang Z.Y."/>
            <person name="Cao C.C."/>
            <person name="Chen C.S."/>
            <person name="Chen Y.X."/>
            <person name="Fan D.D."/>
            <person name="He J."/>
            <person name="Hou H.L."/>
            <person name="Hu L."/>
            <person name="Hu X.T."/>
            <person name="Jiang X.T."/>
            <person name="Lai R."/>
            <person name="Lang Y.S."/>
            <person name="Liang B."/>
            <person name="Liao S.G."/>
            <person name="Mu D."/>
            <person name="Ma Y.Y."/>
            <person name="Niu Y.Y."/>
            <person name="Sun X.Q."/>
            <person name="Xia J.Q."/>
            <person name="Xiao J."/>
            <person name="Xiong Z.Q."/>
            <person name="Xu L."/>
            <person name="Yang L."/>
            <person name="Zhang Y."/>
            <person name="Zhao W."/>
            <person name="Zhao X.D."/>
            <person name="Zheng Y.T."/>
            <person name="Zhou J.M."/>
            <person name="Zhu Y.B."/>
            <person name="Zhang G.J."/>
            <person name="Wang J."/>
            <person name="Yao Y.G."/>
        </authorList>
    </citation>
    <scope>NUCLEOTIDE SEQUENCE [LARGE SCALE GENOMIC DNA]</scope>
</reference>
<dbReference type="Gene3D" id="3.30.2380.10">
    <property type="entry name" value="CGI121/TPRKB"/>
    <property type="match status" value="2"/>
</dbReference>
<evidence type="ECO:0000256" key="5">
    <source>
        <dbReference type="ARBA" id="ARBA00022884"/>
    </source>
</evidence>
<evidence type="ECO:0000313" key="18">
    <source>
        <dbReference type="Proteomes" id="UP000011518"/>
    </source>
</evidence>
<evidence type="ECO:0000256" key="7">
    <source>
        <dbReference type="ARBA" id="ARBA00023242"/>
    </source>
</evidence>
<evidence type="ECO:0000256" key="3">
    <source>
        <dbReference type="ARBA" id="ARBA00008601"/>
    </source>
</evidence>
<feature type="region of interest" description="Disordered" evidence="14">
    <location>
        <begin position="44"/>
        <end position="69"/>
    </location>
</feature>
<dbReference type="PROSITE" id="PS50056">
    <property type="entry name" value="TYR_PHOSPHATASE_2"/>
    <property type="match status" value="1"/>
</dbReference>
<dbReference type="PROSITE" id="PS00383">
    <property type="entry name" value="TYR_PHOSPHATASE_1"/>
    <property type="match status" value="1"/>
</dbReference>
<evidence type="ECO:0000256" key="9">
    <source>
        <dbReference type="ARBA" id="ARBA00065987"/>
    </source>
</evidence>
<gene>
    <name evidence="17" type="ORF">TREES_T100006722</name>
</gene>
<dbReference type="PANTHER" id="PTHR10367">
    <property type="entry name" value="MRNA-CAPPING ENZYME"/>
    <property type="match status" value="1"/>
</dbReference>
<keyword evidence="4" id="KW-0378">Hydrolase</keyword>
<dbReference type="GO" id="GO:0004721">
    <property type="term" value="F:phosphoprotein phosphatase activity"/>
    <property type="evidence" value="ECO:0007669"/>
    <property type="project" value="UniProtKB-KW"/>
</dbReference>
<dbReference type="InterPro" id="IPR029021">
    <property type="entry name" value="Prot-tyrosine_phosphatase-like"/>
</dbReference>
<dbReference type="Pfam" id="PF08617">
    <property type="entry name" value="CGI-121"/>
    <property type="match status" value="1"/>
</dbReference>
<feature type="domain" description="Tyrosine-protein phosphatase" evidence="15">
    <location>
        <begin position="99"/>
        <end position="246"/>
    </location>
</feature>
<evidence type="ECO:0000256" key="6">
    <source>
        <dbReference type="ARBA" id="ARBA00022912"/>
    </source>
</evidence>
<dbReference type="Gene3D" id="3.90.190.10">
    <property type="entry name" value="Protein tyrosine phosphatase superfamily"/>
    <property type="match status" value="1"/>
</dbReference>
<evidence type="ECO:0000259" key="15">
    <source>
        <dbReference type="PROSITE" id="PS50054"/>
    </source>
</evidence>
<feature type="domain" description="Tyrosine specific protein phosphatases" evidence="16">
    <location>
        <begin position="166"/>
        <end position="235"/>
    </location>
</feature>
<evidence type="ECO:0000256" key="14">
    <source>
        <dbReference type="SAM" id="MobiDB-lite"/>
    </source>
</evidence>
<reference evidence="18" key="1">
    <citation type="submission" date="2012-07" db="EMBL/GenBank/DDBJ databases">
        <title>Genome of the Chinese tree shrew, a rising model animal genetically related to primates.</title>
        <authorList>
            <person name="Zhang G."/>
            <person name="Fan Y."/>
            <person name="Yao Y."/>
            <person name="Huang Z."/>
        </authorList>
    </citation>
    <scope>NUCLEOTIDE SEQUENCE [LARGE SCALE GENOMIC DNA]</scope>
</reference>
<comment type="similarity">
    <text evidence="2 13">Belongs to the CGI121/TPRKB family.</text>
</comment>
<keyword evidence="7 13" id="KW-0539">Nucleus</keyword>
<comment type="similarity">
    <text evidence="3">Belongs to the protein-tyrosine phosphatase family. Non-receptor class dual specificity subfamily.</text>
</comment>
<keyword evidence="5" id="KW-0694">RNA-binding</keyword>
<comment type="subunit">
    <text evidence="9">Monomer. May interact with SFRS7 and SFRS9/SRP30C.</text>
</comment>
<evidence type="ECO:0000256" key="13">
    <source>
        <dbReference type="RuleBase" id="RU004398"/>
    </source>
</evidence>
<dbReference type="SUPFAM" id="SSF143870">
    <property type="entry name" value="PF0523-like"/>
    <property type="match status" value="1"/>
</dbReference>
<dbReference type="EMBL" id="KB320756">
    <property type="protein sequence ID" value="ELW64018.1"/>
    <property type="molecule type" value="Genomic_DNA"/>
</dbReference>
<dbReference type="AlphaFoldDB" id="L9KMR6"/>
<accession>L9KMR6</accession>
<sequence length="446" mass="50765">GCWYAFGLGPSFGLEDATLAALTRLVMGGQHLGAHMSQNYQACRGRGRGRGRDFSGRPSGKKKKGGNHVPERWRDYLPVGQRMPGTRFIAFKVPLRKSFEKNLTPEECFSPLDLFNKIREQEEELGLIIDLTYTQRYYKPEDFPETVPYLKIFTAGHQIPNDDTIFKFKCAVNGFLKENKDNNKLIGIHCTHGLNRTGYLICRYLIDVEGMKPDDAIELFNRCRGHCLERQNYIEDLQNGPIRKNWNSGASRSTAFEDSGHLMEPVYSTNMSVNKVPRYNLHRTRGYPTPWHFHTQCPNLQQPVSRILLIYKMQLTHQLDLFPECTVTLLLFKDVKNAGDLRKKAMEGTISGSLINPTVISDALKKFGISANDTSVLIVYIEEGEKQINPEYLISQVDGHQVSLKDLPEITNITEVKKIYKLSSQEERIGTLLDGIICRMSTKDVL</sequence>
<dbReference type="InterPro" id="IPR000387">
    <property type="entry name" value="Tyr_Pase_dom"/>
</dbReference>
<dbReference type="InterPro" id="IPR020422">
    <property type="entry name" value="TYR_PHOSPHATASE_DUAL_dom"/>
</dbReference>
<evidence type="ECO:0000259" key="16">
    <source>
        <dbReference type="PROSITE" id="PS50056"/>
    </source>
</evidence>
<comment type="function">
    <text evidence="8">Possesses RNA 5'-triphosphatase and diphosphatase activities, but displays a poor protein-tyrosine phosphatase activity. In addition, has phosphatase activity with ATP, ADP and O-methylfluorescein phosphate (in vitro). Binds to RNA. May participate in nuclear mRNA metabolism.</text>
</comment>
<dbReference type="CDD" id="cd17665">
    <property type="entry name" value="DSP_DUSP11"/>
    <property type="match status" value="1"/>
</dbReference>
<dbReference type="SMART" id="SM00195">
    <property type="entry name" value="DSPc"/>
    <property type="match status" value="1"/>
</dbReference>
<evidence type="ECO:0000313" key="17">
    <source>
        <dbReference type="EMBL" id="ELW64018.1"/>
    </source>
</evidence>
<dbReference type="FunCoup" id="L9KMR6">
    <property type="interactions" value="1795"/>
</dbReference>
<evidence type="ECO:0000256" key="2">
    <source>
        <dbReference type="ARBA" id="ARBA00005546"/>
    </source>
</evidence>
<dbReference type="PROSITE" id="PS50054">
    <property type="entry name" value="TYR_PHOSPHATASE_DUAL"/>
    <property type="match status" value="1"/>
</dbReference>
<comment type="subcellular location">
    <subcellularLocation>
        <location evidence="1">Nucleus</location>
    </subcellularLocation>
</comment>
<dbReference type="InterPro" id="IPR051029">
    <property type="entry name" value="mRNA_Capping_Enz/RNA_Phosphat"/>
</dbReference>
<evidence type="ECO:0000256" key="8">
    <source>
        <dbReference type="ARBA" id="ARBA00054725"/>
    </source>
</evidence>
<dbReference type="GO" id="GO:0005634">
    <property type="term" value="C:nucleus"/>
    <property type="evidence" value="ECO:0007669"/>
    <property type="project" value="UniProtKB-SubCell"/>
</dbReference>
<evidence type="ECO:0000256" key="11">
    <source>
        <dbReference type="ARBA" id="ARBA00076572"/>
    </source>
</evidence>